<gene>
    <name evidence="2" type="ORF">Q8852_02610</name>
</gene>
<dbReference type="Proteomes" id="UP001237011">
    <property type="component" value="Chromosome"/>
</dbReference>
<dbReference type="PROSITE" id="PS50828">
    <property type="entry name" value="SMR"/>
    <property type="match status" value="1"/>
</dbReference>
<dbReference type="InterPro" id="IPR002625">
    <property type="entry name" value="Smr_dom"/>
</dbReference>
<dbReference type="InterPro" id="IPR036063">
    <property type="entry name" value="Smr_dom_sf"/>
</dbReference>
<keyword evidence="3" id="KW-1185">Reference proteome</keyword>
<proteinExistence type="predicted"/>
<dbReference type="Pfam" id="PF01713">
    <property type="entry name" value="Smr"/>
    <property type="match status" value="1"/>
</dbReference>
<dbReference type="RefSeq" id="WP_305937627.1">
    <property type="nucleotide sequence ID" value="NZ_CP132191.1"/>
</dbReference>
<reference evidence="2" key="1">
    <citation type="submission" date="2023-08" db="EMBL/GenBank/DDBJ databases">
        <title>Complete genome sequence of Mycoplasma seminis 2200.</title>
        <authorList>
            <person name="Spergser J."/>
        </authorList>
    </citation>
    <scope>NUCLEOTIDE SEQUENCE [LARGE SCALE GENOMIC DNA]</scope>
    <source>
        <strain evidence="2">2200</strain>
    </source>
</reference>
<name>A0ABY9H9D4_9MOLU</name>
<evidence type="ECO:0000313" key="3">
    <source>
        <dbReference type="Proteomes" id="UP001237011"/>
    </source>
</evidence>
<evidence type="ECO:0000259" key="1">
    <source>
        <dbReference type="PROSITE" id="PS50828"/>
    </source>
</evidence>
<feature type="domain" description="Smr" evidence="1">
    <location>
        <begin position="4"/>
        <end position="73"/>
    </location>
</feature>
<accession>A0ABY9H9D4</accession>
<dbReference type="Gene3D" id="3.30.1370.110">
    <property type="match status" value="1"/>
</dbReference>
<organism evidence="2 3">
    <name type="scientific">Mycoplasma seminis</name>
    <dbReference type="NCBI Taxonomy" id="512749"/>
    <lineage>
        <taxon>Bacteria</taxon>
        <taxon>Bacillati</taxon>
        <taxon>Mycoplasmatota</taxon>
        <taxon>Mollicutes</taxon>
        <taxon>Mycoplasmataceae</taxon>
        <taxon>Mycoplasma</taxon>
    </lineage>
</organism>
<sequence length="107" mass="12236">MRNVDLHGLTSEEAMIEVVRHLYDLKRSKVDSVLFITGNGTGTLKAALETFLEKNSIRYEIQNNGGAYYVNAAWAFSDNLNTKHDKELEEDLIDEDDLEDIFTGYKF</sequence>
<dbReference type="EMBL" id="CP132191">
    <property type="protein sequence ID" value="WLP85190.1"/>
    <property type="molecule type" value="Genomic_DNA"/>
</dbReference>
<dbReference type="SUPFAM" id="SSF160443">
    <property type="entry name" value="SMR domain-like"/>
    <property type="match status" value="1"/>
</dbReference>
<protein>
    <submittedName>
        <fullName evidence="2">Smr/MutS family protein</fullName>
    </submittedName>
</protein>
<evidence type="ECO:0000313" key="2">
    <source>
        <dbReference type="EMBL" id="WLP85190.1"/>
    </source>
</evidence>